<dbReference type="Ensembl" id="ENSSTUT00000123141.1">
    <property type="protein sequence ID" value="ENSSTUP00000115094.1"/>
    <property type="gene ID" value="ENSSTUG00000050717.1"/>
</dbReference>
<dbReference type="SUPFAM" id="SSF48726">
    <property type="entry name" value="Immunoglobulin"/>
    <property type="match status" value="1"/>
</dbReference>
<dbReference type="InterPro" id="IPR007110">
    <property type="entry name" value="Ig-like_dom"/>
</dbReference>
<organism evidence="8 9">
    <name type="scientific">Salmo trutta</name>
    <name type="common">Brown trout</name>
    <dbReference type="NCBI Taxonomy" id="8032"/>
    <lineage>
        <taxon>Eukaryota</taxon>
        <taxon>Metazoa</taxon>
        <taxon>Chordata</taxon>
        <taxon>Craniata</taxon>
        <taxon>Vertebrata</taxon>
        <taxon>Euteleostomi</taxon>
        <taxon>Actinopterygii</taxon>
        <taxon>Neopterygii</taxon>
        <taxon>Teleostei</taxon>
        <taxon>Protacanthopterygii</taxon>
        <taxon>Salmoniformes</taxon>
        <taxon>Salmonidae</taxon>
        <taxon>Salmoninae</taxon>
        <taxon>Salmo</taxon>
    </lineage>
</organism>
<keyword evidence="5" id="KW-0391">Immunity</keyword>
<keyword evidence="5" id="KW-1279">T cell receptor</keyword>
<reference evidence="8" key="2">
    <citation type="submission" date="2025-09" db="UniProtKB">
        <authorList>
            <consortium name="Ensembl"/>
        </authorList>
    </citation>
    <scope>IDENTIFICATION</scope>
</reference>
<keyword evidence="2" id="KW-1064">Adaptive immunity</keyword>
<name>A0A674F3D1_SALTR</name>
<dbReference type="PROSITE" id="PS50835">
    <property type="entry name" value="IG_LIKE"/>
    <property type="match status" value="1"/>
</dbReference>
<evidence type="ECO:0000313" key="8">
    <source>
        <dbReference type="Ensembl" id="ENSSTUP00000115094.1"/>
    </source>
</evidence>
<evidence type="ECO:0000256" key="4">
    <source>
        <dbReference type="ARBA" id="ARBA00023319"/>
    </source>
</evidence>
<dbReference type="InterPro" id="IPR013106">
    <property type="entry name" value="Ig_V-set"/>
</dbReference>
<keyword evidence="1 6" id="KW-0732">Signal</keyword>
<evidence type="ECO:0000259" key="7">
    <source>
        <dbReference type="PROSITE" id="PS50835"/>
    </source>
</evidence>
<dbReference type="SMART" id="SM00409">
    <property type="entry name" value="IG"/>
    <property type="match status" value="1"/>
</dbReference>
<dbReference type="PANTHER" id="PTHR19367">
    <property type="entry name" value="T-CELL RECEPTOR ALPHA CHAIN V REGION"/>
    <property type="match status" value="1"/>
</dbReference>
<sequence length="159" mass="18141">MKNWLILHILAACCCGCRAEENVRQPTEDALVVEGQPTTLTCLFDTADLSPDLFWYKQQTNSNPIFMLRRDKFSPGETATEFKERFDARLNFTAKSVPLTIQRVQLSDSAVYYCALRPTVTTGYTAPLQKHCVYSTLCCVLFFKGMCYIIEAEERKCLL</sequence>
<dbReference type="OMA" id="RCRFETS"/>
<feature type="chain" id="PRO_5025333503" description="Ig-like domain-containing protein" evidence="6">
    <location>
        <begin position="20"/>
        <end position="159"/>
    </location>
</feature>
<dbReference type="InterPro" id="IPR036179">
    <property type="entry name" value="Ig-like_dom_sf"/>
</dbReference>
<evidence type="ECO:0000256" key="3">
    <source>
        <dbReference type="ARBA" id="ARBA00023170"/>
    </source>
</evidence>
<dbReference type="SMART" id="SM00406">
    <property type="entry name" value="IGv"/>
    <property type="match status" value="1"/>
</dbReference>
<dbReference type="GO" id="GO:0002250">
    <property type="term" value="P:adaptive immune response"/>
    <property type="evidence" value="ECO:0007669"/>
    <property type="project" value="UniProtKB-KW"/>
</dbReference>
<dbReference type="Pfam" id="PF07686">
    <property type="entry name" value="V-set"/>
    <property type="match status" value="1"/>
</dbReference>
<dbReference type="InParanoid" id="A0A674F3D1"/>
<dbReference type="Proteomes" id="UP000472277">
    <property type="component" value="Chromosome 21"/>
</dbReference>
<reference evidence="8" key="1">
    <citation type="submission" date="2025-08" db="UniProtKB">
        <authorList>
            <consortium name="Ensembl"/>
        </authorList>
    </citation>
    <scope>IDENTIFICATION</scope>
</reference>
<keyword evidence="3" id="KW-0675">Receptor</keyword>
<evidence type="ECO:0000256" key="5">
    <source>
        <dbReference type="ARBA" id="ARBA00043266"/>
    </source>
</evidence>
<keyword evidence="9" id="KW-1185">Reference proteome</keyword>
<dbReference type="InterPro" id="IPR013783">
    <property type="entry name" value="Ig-like_fold"/>
</dbReference>
<dbReference type="InterPro" id="IPR051287">
    <property type="entry name" value="TCR_variable_region"/>
</dbReference>
<dbReference type="GeneTree" id="ENSGT01030000234557"/>
<keyword evidence="4" id="KW-0393">Immunoglobulin domain</keyword>
<evidence type="ECO:0000256" key="6">
    <source>
        <dbReference type="SAM" id="SignalP"/>
    </source>
</evidence>
<dbReference type="AlphaFoldDB" id="A0A674F3D1"/>
<feature type="signal peptide" evidence="6">
    <location>
        <begin position="1"/>
        <end position="19"/>
    </location>
</feature>
<dbReference type="PANTHER" id="PTHR19367:SF18">
    <property type="entry name" value="T CELL RECEPTOR ALPHA VARIABLE 16"/>
    <property type="match status" value="1"/>
</dbReference>
<proteinExistence type="predicted"/>
<evidence type="ECO:0000313" key="9">
    <source>
        <dbReference type="Proteomes" id="UP000472277"/>
    </source>
</evidence>
<evidence type="ECO:0000256" key="1">
    <source>
        <dbReference type="ARBA" id="ARBA00022729"/>
    </source>
</evidence>
<dbReference type="InterPro" id="IPR003599">
    <property type="entry name" value="Ig_sub"/>
</dbReference>
<feature type="domain" description="Ig-like" evidence="7">
    <location>
        <begin position="21"/>
        <end position="125"/>
    </location>
</feature>
<evidence type="ECO:0000256" key="2">
    <source>
        <dbReference type="ARBA" id="ARBA00023130"/>
    </source>
</evidence>
<dbReference type="Gene3D" id="2.60.40.10">
    <property type="entry name" value="Immunoglobulins"/>
    <property type="match status" value="1"/>
</dbReference>
<accession>A0A674F3D1</accession>
<protein>
    <recommendedName>
        <fullName evidence="7">Ig-like domain-containing protein</fullName>
    </recommendedName>
</protein>
<dbReference type="GO" id="GO:0042101">
    <property type="term" value="C:T cell receptor complex"/>
    <property type="evidence" value="ECO:0007669"/>
    <property type="project" value="UniProtKB-KW"/>
</dbReference>